<dbReference type="PROSITE" id="PS50173">
    <property type="entry name" value="UMUC"/>
    <property type="match status" value="1"/>
</dbReference>
<name>A0A9X1XEG8_9BACL</name>
<dbReference type="SUPFAM" id="SSF100879">
    <property type="entry name" value="Lesion bypass DNA polymerase (Y-family), little finger domain"/>
    <property type="match status" value="1"/>
</dbReference>
<dbReference type="InterPro" id="IPR001126">
    <property type="entry name" value="UmuC"/>
</dbReference>
<sequence length="419" mass="47493">MMDYKKRESILCIDLKSFYASCSCIKRGLDPLTTYLAVVGATDRQGSVVLAATPLMKQKYRIKTGSRLFEIPQHKEIHIVNAEMKYYLDMSMAVTKILHRFASREDLHIYSIDEAFIRVNPVERIFGDKWSIARRIKTEIFEELGLTVAIGIGENMLLSKLCLDLEAKKTTEGIAEWTYESVPQKLWPVTPLSEMWGIGKKTQNTLNRMGIVKVGDLAHYPLELLEKNFGIMGNQLYYHAHGIDHSDLGAPIMMGQISFGKSQILLRDYSDKEEVKHVILEICEEIARRTRSARKAGRTINLGIGYSKDSFGGGFNRSKTIDQPTNITMDVYKVCLELFEKFYNGDVVRSIDVRLLNIVDDSEIQLSLFDLDNPKRSRLGYTMDEIRRKHGSASLLRGVSFTQAGTAIHRSKLIGGHKG</sequence>
<dbReference type="GO" id="GO:0003887">
    <property type="term" value="F:DNA-directed DNA polymerase activity"/>
    <property type="evidence" value="ECO:0007669"/>
    <property type="project" value="UniProtKB-KW"/>
</dbReference>
<dbReference type="GO" id="GO:0003684">
    <property type="term" value="F:damaged DNA binding"/>
    <property type="evidence" value="ECO:0007669"/>
    <property type="project" value="InterPro"/>
</dbReference>
<dbReference type="Pfam" id="PF11799">
    <property type="entry name" value="IMS_C"/>
    <property type="match status" value="1"/>
</dbReference>
<dbReference type="GO" id="GO:0009432">
    <property type="term" value="P:SOS response"/>
    <property type="evidence" value="ECO:0007669"/>
    <property type="project" value="TreeGrafter"/>
</dbReference>
<dbReference type="GO" id="GO:0042276">
    <property type="term" value="P:error-prone translesion synthesis"/>
    <property type="evidence" value="ECO:0007669"/>
    <property type="project" value="TreeGrafter"/>
</dbReference>
<gene>
    <name evidence="3" type="ORF">LCY76_22870</name>
</gene>
<dbReference type="Proteomes" id="UP001139011">
    <property type="component" value="Unassembled WGS sequence"/>
</dbReference>
<evidence type="ECO:0000259" key="2">
    <source>
        <dbReference type="PROSITE" id="PS50173"/>
    </source>
</evidence>
<feature type="domain" description="UmuC" evidence="2">
    <location>
        <begin position="10"/>
        <end position="199"/>
    </location>
</feature>
<keyword evidence="4" id="KW-1185">Reference proteome</keyword>
<dbReference type="InterPro" id="IPR043502">
    <property type="entry name" value="DNA/RNA_pol_sf"/>
</dbReference>
<dbReference type="Gene3D" id="1.10.150.20">
    <property type="entry name" value="5' to 3' exonuclease, C-terminal subdomain"/>
    <property type="match status" value="1"/>
</dbReference>
<comment type="caution">
    <text evidence="3">The sequence shown here is derived from an EMBL/GenBank/DDBJ whole genome shotgun (WGS) entry which is preliminary data.</text>
</comment>
<dbReference type="SUPFAM" id="SSF56672">
    <property type="entry name" value="DNA/RNA polymerases"/>
    <property type="match status" value="1"/>
</dbReference>
<dbReference type="InterPro" id="IPR036775">
    <property type="entry name" value="DNA_pol_Y-fam_lit_finger_sf"/>
</dbReference>
<dbReference type="PANTHER" id="PTHR11076:SF35">
    <property type="entry name" value="DNA REPAIR PROTEIN HOMOLOG YOBH"/>
    <property type="match status" value="1"/>
</dbReference>
<comment type="similarity">
    <text evidence="1">Belongs to the DNA polymerase type-Y family.</text>
</comment>
<dbReference type="InterPro" id="IPR043128">
    <property type="entry name" value="Rev_trsase/Diguanyl_cyclase"/>
</dbReference>
<accession>A0A9X1XEG8</accession>
<dbReference type="InterPro" id="IPR017961">
    <property type="entry name" value="DNA_pol_Y-fam_little_finger"/>
</dbReference>
<reference evidence="3" key="1">
    <citation type="submission" date="2021-09" db="EMBL/GenBank/DDBJ databases">
        <title>Genome analysis of Fictibacillus sp. KIGAM418 isolated from marine sediment.</title>
        <authorList>
            <person name="Seo M.-J."/>
            <person name="Cho E.-S."/>
            <person name="Hwang C.Y."/>
        </authorList>
    </citation>
    <scope>NUCLEOTIDE SEQUENCE</scope>
    <source>
        <strain evidence="3">KIGAM418</strain>
    </source>
</reference>
<dbReference type="InterPro" id="IPR053848">
    <property type="entry name" value="IMS_HHH_1"/>
</dbReference>
<dbReference type="Gene3D" id="3.30.1490.100">
    <property type="entry name" value="DNA polymerase, Y-family, little finger domain"/>
    <property type="match status" value="1"/>
</dbReference>
<dbReference type="GO" id="GO:0005829">
    <property type="term" value="C:cytosol"/>
    <property type="evidence" value="ECO:0007669"/>
    <property type="project" value="TreeGrafter"/>
</dbReference>
<dbReference type="EMBL" id="JAIWJX010000004">
    <property type="protein sequence ID" value="MCK6259417.1"/>
    <property type="molecule type" value="Genomic_DNA"/>
</dbReference>
<dbReference type="Gene3D" id="3.30.70.270">
    <property type="match status" value="1"/>
</dbReference>
<proteinExistence type="inferred from homology"/>
<dbReference type="AlphaFoldDB" id="A0A9X1XEG8"/>
<dbReference type="PANTHER" id="PTHR11076">
    <property type="entry name" value="DNA REPAIR POLYMERASE UMUC / TRANSFERASE FAMILY MEMBER"/>
    <property type="match status" value="1"/>
</dbReference>
<protein>
    <submittedName>
        <fullName evidence="3">UV damage repair protein UvrX</fullName>
    </submittedName>
</protein>
<dbReference type="GO" id="GO:0006281">
    <property type="term" value="P:DNA repair"/>
    <property type="evidence" value="ECO:0007669"/>
    <property type="project" value="InterPro"/>
</dbReference>
<dbReference type="Gene3D" id="3.40.1170.60">
    <property type="match status" value="1"/>
</dbReference>
<evidence type="ECO:0000313" key="3">
    <source>
        <dbReference type="EMBL" id="MCK6259417.1"/>
    </source>
</evidence>
<evidence type="ECO:0000256" key="1">
    <source>
        <dbReference type="ARBA" id="ARBA00010945"/>
    </source>
</evidence>
<dbReference type="CDD" id="cd01700">
    <property type="entry name" value="PolY_Pol_V_umuC"/>
    <property type="match status" value="1"/>
</dbReference>
<dbReference type="InterPro" id="IPR050116">
    <property type="entry name" value="DNA_polymerase-Y"/>
</dbReference>
<dbReference type="RefSeq" id="WP_248254960.1">
    <property type="nucleotide sequence ID" value="NZ_JAIWJX010000004.1"/>
</dbReference>
<evidence type="ECO:0000313" key="4">
    <source>
        <dbReference type="Proteomes" id="UP001139011"/>
    </source>
</evidence>
<organism evidence="3 4">
    <name type="scientific">Fictibacillus marinisediminis</name>
    <dbReference type="NCBI Taxonomy" id="2878389"/>
    <lineage>
        <taxon>Bacteria</taxon>
        <taxon>Bacillati</taxon>
        <taxon>Bacillota</taxon>
        <taxon>Bacilli</taxon>
        <taxon>Bacillales</taxon>
        <taxon>Fictibacillaceae</taxon>
        <taxon>Fictibacillus</taxon>
    </lineage>
</organism>
<dbReference type="Pfam" id="PF00817">
    <property type="entry name" value="IMS"/>
    <property type="match status" value="1"/>
</dbReference>
<dbReference type="Pfam" id="PF21999">
    <property type="entry name" value="IMS_HHH_1"/>
    <property type="match status" value="1"/>
</dbReference>